<sequence>MNGIRLITALFLLMVHLVHAASIPQPYGPGSISGNHIGMVHATSIPQPYGPVFNIIPFCYDIGEPYRPYVESCFKCDDCKKGYRLSPKTCVYHRQFRPNN</sequence>
<comment type="caution">
    <text evidence="2">The sequence shown here is derived from an EMBL/GenBank/DDBJ whole genome shotgun (WGS) entry which is preliminary data.</text>
</comment>
<accession>A0AAV2PS68</accession>
<dbReference type="AlphaFoldDB" id="A0AAV2PS68"/>
<proteinExistence type="predicted"/>
<reference evidence="2 3" key="1">
    <citation type="submission" date="2024-05" db="EMBL/GenBank/DDBJ databases">
        <authorList>
            <person name="Wallberg A."/>
        </authorList>
    </citation>
    <scope>NUCLEOTIDE SEQUENCE [LARGE SCALE GENOMIC DNA]</scope>
</reference>
<keyword evidence="1" id="KW-0732">Signal</keyword>
<keyword evidence="3" id="KW-1185">Reference proteome</keyword>
<dbReference type="Proteomes" id="UP001497623">
    <property type="component" value="Unassembled WGS sequence"/>
</dbReference>
<evidence type="ECO:0000313" key="2">
    <source>
        <dbReference type="EMBL" id="CAL4063849.1"/>
    </source>
</evidence>
<evidence type="ECO:0000256" key="1">
    <source>
        <dbReference type="SAM" id="SignalP"/>
    </source>
</evidence>
<feature type="chain" id="PRO_5043763505" evidence="1">
    <location>
        <begin position="21"/>
        <end position="100"/>
    </location>
</feature>
<feature type="signal peptide" evidence="1">
    <location>
        <begin position="1"/>
        <end position="20"/>
    </location>
</feature>
<name>A0AAV2PS68_MEGNR</name>
<evidence type="ECO:0000313" key="3">
    <source>
        <dbReference type="Proteomes" id="UP001497623"/>
    </source>
</evidence>
<dbReference type="EMBL" id="CAXKWB010001284">
    <property type="protein sequence ID" value="CAL4063849.1"/>
    <property type="molecule type" value="Genomic_DNA"/>
</dbReference>
<gene>
    <name evidence="2" type="ORF">MNOR_LOCUS3682</name>
</gene>
<organism evidence="2 3">
    <name type="scientific">Meganyctiphanes norvegica</name>
    <name type="common">Northern krill</name>
    <name type="synonym">Thysanopoda norvegica</name>
    <dbReference type="NCBI Taxonomy" id="48144"/>
    <lineage>
        <taxon>Eukaryota</taxon>
        <taxon>Metazoa</taxon>
        <taxon>Ecdysozoa</taxon>
        <taxon>Arthropoda</taxon>
        <taxon>Crustacea</taxon>
        <taxon>Multicrustacea</taxon>
        <taxon>Malacostraca</taxon>
        <taxon>Eumalacostraca</taxon>
        <taxon>Eucarida</taxon>
        <taxon>Euphausiacea</taxon>
        <taxon>Euphausiidae</taxon>
        <taxon>Meganyctiphanes</taxon>
    </lineage>
</organism>
<protein>
    <submittedName>
        <fullName evidence="2">Uncharacterized protein</fullName>
    </submittedName>
</protein>